<feature type="region of interest" description="Disordered" evidence="1">
    <location>
        <begin position="23"/>
        <end position="45"/>
    </location>
</feature>
<protein>
    <submittedName>
        <fullName evidence="2">Uncharacterized protein</fullName>
    </submittedName>
</protein>
<reference evidence="2 3" key="1">
    <citation type="journal article" date="2021" name="Elife">
        <title>Chloroplast acquisition without the gene transfer in kleptoplastic sea slugs, Plakobranchus ocellatus.</title>
        <authorList>
            <person name="Maeda T."/>
            <person name="Takahashi S."/>
            <person name="Yoshida T."/>
            <person name="Shimamura S."/>
            <person name="Takaki Y."/>
            <person name="Nagai Y."/>
            <person name="Toyoda A."/>
            <person name="Suzuki Y."/>
            <person name="Arimoto A."/>
            <person name="Ishii H."/>
            <person name="Satoh N."/>
            <person name="Nishiyama T."/>
            <person name="Hasebe M."/>
            <person name="Maruyama T."/>
            <person name="Minagawa J."/>
            <person name="Obokata J."/>
            <person name="Shigenobu S."/>
        </authorList>
    </citation>
    <scope>NUCLEOTIDE SEQUENCE [LARGE SCALE GENOMIC DNA]</scope>
</reference>
<dbReference type="Proteomes" id="UP000735302">
    <property type="component" value="Unassembled WGS sequence"/>
</dbReference>
<name>A0AAV3YVL5_9GAST</name>
<evidence type="ECO:0000256" key="1">
    <source>
        <dbReference type="SAM" id="MobiDB-lite"/>
    </source>
</evidence>
<keyword evidence="3" id="KW-1185">Reference proteome</keyword>
<organism evidence="2 3">
    <name type="scientific">Plakobranchus ocellatus</name>
    <dbReference type="NCBI Taxonomy" id="259542"/>
    <lineage>
        <taxon>Eukaryota</taxon>
        <taxon>Metazoa</taxon>
        <taxon>Spiralia</taxon>
        <taxon>Lophotrochozoa</taxon>
        <taxon>Mollusca</taxon>
        <taxon>Gastropoda</taxon>
        <taxon>Heterobranchia</taxon>
        <taxon>Euthyneura</taxon>
        <taxon>Panpulmonata</taxon>
        <taxon>Sacoglossa</taxon>
        <taxon>Placobranchoidea</taxon>
        <taxon>Plakobranchidae</taxon>
        <taxon>Plakobranchus</taxon>
    </lineage>
</organism>
<sequence>MVLYSCKTLTRIFKMDWFLSQSPDQPEPGPLHQHTERSPPPMPDMPIIEALNDEEIYEIQTLNPVEYANASPQSPLFFQNQMEDPSNTALENIQPSVQEQIILTQDDINRYVLFDEEPISRAKIYNSLLQICAKRCSTTCT</sequence>
<evidence type="ECO:0000313" key="3">
    <source>
        <dbReference type="Proteomes" id="UP000735302"/>
    </source>
</evidence>
<comment type="caution">
    <text evidence="2">The sequence shown here is derived from an EMBL/GenBank/DDBJ whole genome shotgun (WGS) entry which is preliminary data.</text>
</comment>
<gene>
    <name evidence="2" type="ORF">PoB_001293100</name>
</gene>
<dbReference type="AlphaFoldDB" id="A0AAV3YVL5"/>
<dbReference type="EMBL" id="BLXT01001518">
    <property type="protein sequence ID" value="GFN86425.1"/>
    <property type="molecule type" value="Genomic_DNA"/>
</dbReference>
<proteinExistence type="predicted"/>
<accession>A0AAV3YVL5</accession>
<evidence type="ECO:0000313" key="2">
    <source>
        <dbReference type="EMBL" id="GFN86425.1"/>
    </source>
</evidence>